<keyword evidence="4" id="KW-0496">Mitochondrion</keyword>
<evidence type="ECO:0000256" key="3">
    <source>
        <dbReference type="ARBA" id="ARBA00023002"/>
    </source>
</evidence>
<sequence length="320" mass="36250">MLLSIAFWLLVSLIGFWILLGPTTKVLRALWEIIIQIYDRKTIDLRTKFGEWAVVTGSTDGIGKAYAKELAIRNMNLILISRNLEKLESTKQEILLINPKIEIKIITADFTEGENAFIKIRSHLQDISVGILVNNVGKQYEYPMYVGEVPETELWDIINVNVGATTLMTRLVIGDMQKHRRGAIVNVSSGSEFQPLPLMTVYAATKAYVKSFSEALRAEYSRYGITVQHLSPLYVNTKMNAFSHRLQVSSIFVPDAATYSRNAIAILGKMDNSTGYWAHSIQKLLALTSPVWFRTKIGQMINENLRQDYFQQKGQGKKLQ</sequence>
<gene>
    <name evidence="6" type="ORF">EAG_13105</name>
</gene>
<dbReference type="EMBL" id="GL441572">
    <property type="protein sequence ID" value="EFN64596.1"/>
    <property type="molecule type" value="Genomic_DNA"/>
</dbReference>
<organism evidence="7">
    <name type="scientific">Camponotus floridanus</name>
    <name type="common">Florida carpenter ant</name>
    <dbReference type="NCBI Taxonomy" id="104421"/>
    <lineage>
        <taxon>Eukaryota</taxon>
        <taxon>Metazoa</taxon>
        <taxon>Ecdysozoa</taxon>
        <taxon>Arthropoda</taxon>
        <taxon>Hexapoda</taxon>
        <taxon>Insecta</taxon>
        <taxon>Pterygota</taxon>
        <taxon>Neoptera</taxon>
        <taxon>Endopterygota</taxon>
        <taxon>Hymenoptera</taxon>
        <taxon>Apocrita</taxon>
        <taxon>Aculeata</taxon>
        <taxon>Formicoidea</taxon>
        <taxon>Formicidae</taxon>
        <taxon>Formicinae</taxon>
        <taxon>Camponotus</taxon>
    </lineage>
</organism>
<dbReference type="PANTHER" id="PTHR44889:SF1">
    <property type="entry name" value="INACTIVE HYDROXYSTEROID DEHYDROGENASE-LIKE PROTEIN 1"/>
    <property type="match status" value="1"/>
</dbReference>
<dbReference type="Pfam" id="PF00106">
    <property type="entry name" value="adh_short"/>
    <property type="match status" value="1"/>
</dbReference>
<evidence type="ECO:0000256" key="1">
    <source>
        <dbReference type="ARBA" id="ARBA00004173"/>
    </source>
</evidence>
<protein>
    <submittedName>
        <fullName evidence="6">Hydroxysteroid dehydrogenase-like protein 1</fullName>
    </submittedName>
</protein>
<dbReference type="OMA" id="KYVGRTN"/>
<dbReference type="PIRSF" id="PIRSF000126">
    <property type="entry name" value="11-beta-HSD1"/>
    <property type="match status" value="1"/>
</dbReference>
<dbReference type="GO" id="GO:0016491">
    <property type="term" value="F:oxidoreductase activity"/>
    <property type="evidence" value="ECO:0007669"/>
    <property type="project" value="UniProtKB-KW"/>
</dbReference>
<dbReference type="InterPro" id="IPR036291">
    <property type="entry name" value="NAD(P)-bd_dom_sf"/>
</dbReference>
<dbReference type="InterPro" id="IPR052149">
    <property type="entry name" value="17-beta-HSD3-like"/>
</dbReference>
<comment type="similarity">
    <text evidence="5">Belongs to the short-chain dehydrogenases/reductases (SDR) family. 17-beta-HSD 3 subfamily.</text>
</comment>
<dbReference type="PRINTS" id="PR00081">
    <property type="entry name" value="GDHRDH"/>
</dbReference>
<keyword evidence="2" id="KW-0521">NADP</keyword>
<evidence type="ECO:0000256" key="4">
    <source>
        <dbReference type="ARBA" id="ARBA00023128"/>
    </source>
</evidence>
<dbReference type="CDD" id="cd05356">
    <property type="entry name" value="17beta-HSD1_like_SDR_c"/>
    <property type="match status" value="1"/>
</dbReference>
<dbReference type="STRING" id="104421.E2APP5"/>
<keyword evidence="3" id="KW-0560">Oxidoreductase</keyword>
<dbReference type="AlphaFoldDB" id="E2APP5"/>
<dbReference type="PANTHER" id="PTHR44889">
    <property type="entry name" value="INACTIVE HYDROXYSTEROID DEHYDROGENASE-LIKE PROTEIN 1"/>
    <property type="match status" value="1"/>
</dbReference>
<dbReference type="FunFam" id="3.40.50.720:FF:000137">
    <property type="entry name" value="Hydroxysteroid (17-beta) dehydrogenase 3"/>
    <property type="match status" value="1"/>
</dbReference>
<dbReference type="PROSITE" id="PS00061">
    <property type="entry name" value="ADH_SHORT"/>
    <property type="match status" value="1"/>
</dbReference>
<evidence type="ECO:0000313" key="6">
    <source>
        <dbReference type="EMBL" id="EFN64596.1"/>
    </source>
</evidence>
<dbReference type="Proteomes" id="UP000000311">
    <property type="component" value="Unassembled WGS sequence"/>
</dbReference>
<dbReference type="InParanoid" id="E2APP5"/>
<dbReference type="GO" id="GO:0005739">
    <property type="term" value="C:mitochondrion"/>
    <property type="evidence" value="ECO:0007669"/>
    <property type="project" value="UniProtKB-SubCell"/>
</dbReference>
<accession>E2APP5</accession>
<dbReference type="OrthoDB" id="5545019at2759"/>
<dbReference type="InterPro" id="IPR020904">
    <property type="entry name" value="Sc_DH/Rdtase_CS"/>
</dbReference>
<keyword evidence="7" id="KW-1185">Reference proteome</keyword>
<name>E2APP5_CAMFO</name>
<dbReference type="KEGG" id="cfo:105254688"/>
<dbReference type="InterPro" id="IPR002347">
    <property type="entry name" value="SDR_fam"/>
</dbReference>
<dbReference type="Gene3D" id="3.40.50.720">
    <property type="entry name" value="NAD(P)-binding Rossmann-like Domain"/>
    <property type="match status" value="1"/>
</dbReference>
<dbReference type="PRINTS" id="PR00080">
    <property type="entry name" value="SDRFAMILY"/>
</dbReference>
<reference evidence="6 7" key="1">
    <citation type="journal article" date="2010" name="Science">
        <title>Genomic comparison of the ants Camponotus floridanus and Harpegnathos saltator.</title>
        <authorList>
            <person name="Bonasio R."/>
            <person name="Zhang G."/>
            <person name="Ye C."/>
            <person name="Mutti N.S."/>
            <person name="Fang X."/>
            <person name="Qin N."/>
            <person name="Donahue G."/>
            <person name="Yang P."/>
            <person name="Li Q."/>
            <person name="Li C."/>
            <person name="Zhang P."/>
            <person name="Huang Z."/>
            <person name="Berger S.L."/>
            <person name="Reinberg D."/>
            <person name="Wang J."/>
            <person name="Liebig J."/>
        </authorList>
    </citation>
    <scope>NUCLEOTIDE SEQUENCE [LARGE SCALE GENOMIC DNA]</scope>
    <source>
        <strain evidence="7">C129</strain>
    </source>
</reference>
<dbReference type="FunCoup" id="E2APP5">
    <property type="interactions" value="780"/>
</dbReference>
<evidence type="ECO:0000256" key="2">
    <source>
        <dbReference type="ARBA" id="ARBA00022857"/>
    </source>
</evidence>
<comment type="subcellular location">
    <subcellularLocation>
        <location evidence="1">Mitochondrion</location>
    </subcellularLocation>
</comment>
<evidence type="ECO:0000313" key="7">
    <source>
        <dbReference type="Proteomes" id="UP000000311"/>
    </source>
</evidence>
<evidence type="ECO:0000256" key="5">
    <source>
        <dbReference type="ARBA" id="ARBA00038261"/>
    </source>
</evidence>
<dbReference type="SUPFAM" id="SSF51735">
    <property type="entry name" value="NAD(P)-binding Rossmann-fold domains"/>
    <property type="match status" value="1"/>
</dbReference>
<proteinExistence type="inferred from homology"/>